<dbReference type="STRING" id="930990.A0A067NBG3"/>
<proteinExistence type="predicted"/>
<evidence type="ECO:0000313" key="2">
    <source>
        <dbReference type="Proteomes" id="UP000027195"/>
    </source>
</evidence>
<dbReference type="OrthoDB" id="2269034at2759"/>
<dbReference type="InterPro" id="IPR032675">
    <property type="entry name" value="LRR_dom_sf"/>
</dbReference>
<dbReference type="SUPFAM" id="SSF52047">
    <property type="entry name" value="RNI-like"/>
    <property type="match status" value="1"/>
</dbReference>
<evidence type="ECO:0000313" key="1">
    <source>
        <dbReference type="EMBL" id="KDQ21131.1"/>
    </source>
</evidence>
<organism evidence="1 2">
    <name type="scientific">Botryobasidium botryosum (strain FD-172 SS1)</name>
    <dbReference type="NCBI Taxonomy" id="930990"/>
    <lineage>
        <taxon>Eukaryota</taxon>
        <taxon>Fungi</taxon>
        <taxon>Dikarya</taxon>
        <taxon>Basidiomycota</taxon>
        <taxon>Agaricomycotina</taxon>
        <taxon>Agaricomycetes</taxon>
        <taxon>Cantharellales</taxon>
        <taxon>Botryobasidiaceae</taxon>
        <taxon>Botryobasidium</taxon>
    </lineage>
</organism>
<dbReference type="Gene3D" id="3.80.10.10">
    <property type="entry name" value="Ribonuclease Inhibitor"/>
    <property type="match status" value="1"/>
</dbReference>
<dbReference type="HOGENOM" id="CLU_605478_0_0_1"/>
<keyword evidence="2" id="KW-1185">Reference proteome</keyword>
<reference evidence="2" key="1">
    <citation type="journal article" date="2014" name="Proc. Natl. Acad. Sci. U.S.A.">
        <title>Extensive sampling of basidiomycete genomes demonstrates inadequacy of the white-rot/brown-rot paradigm for wood decay fungi.</title>
        <authorList>
            <person name="Riley R."/>
            <person name="Salamov A.A."/>
            <person name="Brown D.W."/>
            <person name="Nagy L.G."/>
            <person name="Floudas D."/>
            <person name="Held B.W."/>
            <person name="Levasseur A."/>
            <person name="Lombard V."/>
            <person name="Morin E."/>
            <person name="Otillar R."/>
            <person name="Lindquist E.A."/>
            <person name="Sun H."/>
            <person name="LaButti K.M."/>
            <person name="Schmutz J."/>
            <person name="Jabbour D."/>
            <person name="Luo H."/>
            <person name="Baker S.E."/>
            <person name="Pisabarro A.G."/>
            <person name="Walton J.D."/>
            <person name="Blanchette R.A."/>
            <person name="Henrissat B."/>
            <person name="Martin F."/>
            <person name="Cullen D."/>
            <person name="Hibbett D.S."/>
            <person name="Grigoriev I.V."/>
        </authorList>
    </citation>
    <scope>NUCLEOTIDE SEQUENCE [LARGE SCALE GENOMIC DNA]</scope>
    <source>
        <strain evidence="2">FD-172 SS1</strain>
    </source>
</reference>
<dbReference type="AlphaFoldDB" id="A0A067NBG3"/>
<gene>
    <name evidence="1" type="ORF">BOTBODRAFT_142447</name>
</gene>
<dbReference type="Proteomes" id="UP000027195">
    <property type="component" value="Unassembled WGS sequence"/>
</dbReference>
<dbReference type="EMBL" id="KL198017">
    <property type="protein sequence ID" value="KDQ21131.1"/>
    <property type="molecule type" value="Genomic_DNA"/>
</dbReference>
<dbReference type="InParanoid" id="A0A067NBG3"/>
<accession>A0A067NBG3</accession>
<name>A0A067NBG3_BOTB1</name>
<protein>
    <recommendedName>
        <fullName evidence="3">F-box domain-containing protein</fullName>
    </recommendedName>
</protein>
<sequence>MATIKRKRKTQMAAKPKDPTTVIAEREMVTCDVAMTSHAGHLSIEALAGVIDAKRYNIASGYLKNPATFFQPLRPHARRWRSVRILRAEVGDLHEILHSPAPNLRTLCVRGSDSWPGELDWHASDLFGGDPPGLHELELVRVPLPLSSPMFAGLTRLHLQHITFTRSTIQQLLYNMSKCPSLEEFTLACIHFAALAQADLDLMATIGVVRLSRLRVIGLYTMERAVIRAILSALSAPSIQSICATSKGPMTLRSALPPKSHLPEIFPFLPRIPRLYVRHYIIIQGIHEWYLRGGTSQRSRPDSPEMLYITGQAATHQDIQNMISGIGHDLPFINLKTLYIADIHANTMAAYTAMLGNLPTITLLELKNCSVDAVQALMVTDTSHLCPLLRELILIRVPVDDACLIAFAESRARGGNHPVHLHKIEVKSSRKMTASAVEELAGLSIAVEWDGI</sequence>
<evidence type="ECO:0008006" key="3">
    <source>
        <dbReference type="Google" id="ProtNLM"/>
    </source>
</evidence>